<evidence type="ECO:0000313" key="5">
    <source>
        <dbReference type="Proteomes" id="UP001443914"/>
    </source>
</evidence>
<dbReference type="AlphaFoldDB" id="A0AAW1J6N6"/>
<keyword evidence="1" id="KW-0175">Coiled coil</keyword>
<comment type="caution">
    <text evidence="4">The sequence shown here is derived from an EMBL/GenBank/DDBJ whole genome shotgun (WGS) entry which is preliminary data.</text>
</comment>
<evidence type="ECO:0000256" key="1">
    <source>
        <dbReference type="SAM" id="Coils"/>
    </source>
</evidence>
<dbReference type="PANTHER" id="PTHR31205">
    <property type="entry name" value="ACTIN CROSS-LINKING PROTEIN (DUF569)"/>
    <property type="match status" value="1"/>
</dbReference>
<feature type="domain" description="DUF569" evidence="3">
    <location>
        <begin position="1"/>
        <end position="144"/>
    </location>
</feature>
<feature type="compositionally biased region" description="Low complexity" evidence="2">
    <location>
        <begin position="276"/>
        <end position="287"/>
    </location>
</feature>
<evidence type="ECO:0000259" key="3">
    <source>
        <dbReference type="Pfam" id="PF04601"/>
    </source>
</evidence>
<feature type="compositionally biased region" description="Basic and acidic residues" evidence="2">
    <location>
        <begin position="299"/>
        <end position="311"/>
    </location>
</feature>
<dbReference type="InterPro" id="IPR008999">
    <property type="entry name" value="Actin-crosslinking"/>
</dbReference>
<dbReference type="Proteomes" id="UP001443914">
    <property type="component" value="Unassembled WGS sequence"/>
</dbReference>
<organism evidence="4 5">
    <name type="scientific">Saponaria officinalis</name>
    <name type="common">Common soapwort</name>
    <name type="synonym">Lychnis saponaria</name>
    <dbReference type="NCBI Taxonomy" id="3572"/>
    <lineage>
        <taxon>Eukaryota</taxon>
        <taxon>Viridiplantae</taxon>
        <taxon>Streptophyta</taxon>
        <taxon>Embryophyta</taxon>
        <taxon>Tracheophyta</taxon>
        <taxon>Spermatophyta</taxon>
        <taxon>Magnoliopsida</taxon>
        <taxon>eudicotyledons</taxon>
        <taxon>Gunneridae</taxon>
        <taxon>Pentapetalae</taxon>
        <taxon>Caryophyllales</taxon>
        <taxon>Caryophyllaceae</taxon>
        <taxon>Caryophylleae</taxon>
        <taxon>Saponaria</taxon>
    </lineage>
</organism>
<reference evidence="4" key="1">
    <citation type="submission" date="2024-03" db="EMBL/GenBank/DDBJ databases">
        <title>WGS assembly of Saponaria officinalis var. Norfolk2.</title>
        <authorList>
            <person name="Jenkins J."/>
            <person name="Shu S."/>
            <person name="Grimwood J."/>
            <person name="Barry K."/>
            <person name="Goodstein D."/>
            <person name="Schmutz J."/>
            <person name="Leebens-Mack J."/>
            <person name="Osbourn A."/>
        </authorList>
    </citation>
    <scope>NUCLEOTIDE SEQUENCE [LARGE SCALE GENOMIC DNA]</scope>
    <source>
        <strain evidence="4">JIC</strain>
    </source>
</reference>
<feature type="coiled-coil region" evidence="1">
    <location>
        <begin position="463"/>
        <end position="532"/>
    </location>
</feature>
<dbReference type="Gene3D" id="2.80.10.50">
    <property type="match status" value="1"/>
</dbReference>
<dbReference type="SUPFAM" id="SSF50405">
    <property type="entry name" value="Actin-crosslinking proteins"/>
    <property type="match status" value="1"/>
</dbReference>
<sequence>MEFFARAKAVRLRSQHNKFLVAADDEESVKQSRNGSSKNSRWCVEPVENKPNLIRLKNSQSWKYLRATEDPYLLGMTGRRVGQSSPRLRLDPTVEWEPIKEGSHVKLRTRKGNFLRANGGIPPWNNSVTHDVPSRSSTQDWVLWTVDVLEVADYESTDEIKGSNVEDYNKGFLSKNSSTNSTISKLDFYKDCHDDVGSEIPSDDHHQVKKNNEEYDVESNCNTEDEYRGCLSRNASKGSTVSKKESYKECIEKEVVTPTPPKSVRSVRRFSNPQLSTQSSKASSQASEKPTRVSAVGHHVRDEPKHSDSFNKLKSALDGLDDLLDDSDGHDTESEAEAEPVVEPTLHKPHLLEVKMAKHTLKELKDLDYETVLSLGKEKKLAEAVNVLIADVTMSGSGQVPRELETLGDRLKSMRQDHDSATQDIEEYTTFSIRRLEMKGELKKDATKAHELEAVEVGLSNTLMNARAKRVELLKQLEEVENTIKDTEKAQADNALEIDEIVSRIGEKSESLREMERKEKSWQVRKVEAERKLESVEEGWAKMQCLFEDV</sequence>
<protein>
    <recommendedName>
        <fullName evidence="3">DUF569 domain-containing protein</fullName>
    </recommendedName>
</protein>
<evidence type="ECO:0000313" key="4">
    <source>
        <dbReference type="EMBL" id="KAK9698425.1"/>
    </source>
</evidence>
<feature type="compositionally biased region" description="Basic and acidic residues" evidence="2">
    <location>
        <begin position="199"/>
        <end position="213"/>
    </location>
</feature>
<evidence type="ECO:0000256" key="2">
    <source>
        <dbReference type="SAM" id="MobiDB-lite"/>
    </source>
</evidence>
<dbReference type="InterPro" id="IPR007679">
    <property type="entry name" value="DUF569"/>
</dbReference>
<dbReference type="EMBL" id="JBDFQZ010000008">
    <property type="protein sequence ID" value="KAK9698425.1"/>
    <property type="molecule type" value="Genomic_DNA"/>
</dbReference>
<dbReference type="FunFam" id="2.80.10.50:FF:000067">
    <property type="entry name" value="BnaC05g19630D protein"/>
    <property type="match status" value="1"/>
</dbReference>
<feature type="region of interest" description="Disordered" evidence="2">
    <location>
        <begin position="261"/>
        <end position="342"/>
    </location>
</feature>
<accession>A0AAW1J6N6</accession>
<gene>
    <name evidence="4" type="ORF">RND81_08G103300</name>
</gene>
<dbReference type="CDD" id="cd23340">
    <property type="entry name" value="beta-trefoil_FSCN_ACP-like"/>
    <property type="match status" value="1"/>
</dbReference>
<dbReference type="PANTHER" id="PTHR31205:SF69">
    <property type="entry name" value="ACTIN CROSS-LINKING PROTEIN (DUF569)"/>
    <property type="match status" value="1"/>
</dbReference>
<dbReference type="Pfam" id="PF04601">
    <property type="entry name" value="DUF569"/>
    <property type="match status" value="1"/>
</dbReference>
<name>A0AAW1J6N6_SAPOF</name>
<keyword evidence="5" id="KW-1185">Reference proteome</keyword>
<proteinExistence type="predicted"/>
<feature type="region of interest" description="Disordered" evidence="2">
    <location>
        <begin position="199"/>
        <end position="220"/>
    </location>
</feature>